<gene>
    <name evidence="1" type="ORF">KP509_13G030300</name>
</gene>
<accession>A0A8T2TEF5</accession>
<evidence type="ECO:0000313" key="2">
    <source>
        <dbReference type="Proteomes" id="UP000825935"/>
    </source>
</evidence>
<sequence length="99" mass="11396">MFWRLLRISFCVESICFLCSNRQLKSNKPNTVYKYPRTLLRCILKSLFGKILSEIILVPHIRVILKGIISSLKCTSSIQSARGNTPFPIWSNKKLVIVI</sequence>
<name>A0A8T2TEF5_CERRI</name>
<evidence type="ECO:0000313" key="1">
    <source>
        <dbReference type="EMBL" id="KAH7420922.1"/>
    </source>
</evidence>
<dbReference type="Proteomes" id="UP000825935">
    <property type="component" value="Chromosome 13"/>
</dbReference>
<dbReference type="EMBL" id="CM035418">
    <property type="protein sequence ID" value="KAH7420922.1"/>
    <property type="molecule type" value="Genomic_DNA"/>
</dbReference>
<comment type="caution">
    <text evidence="1">The sequence shown here is derived from an EMBL/GenBank/DDBJ whole genome shotgun (WGS) entry which is preliminary data.</text>
</comment>
<proteinExistence type="predicted"/>
<protein>
    <submittedName>
        <fullName evidence="1">Uncharacterized protein</fullName>
    </submittedName>
</protein>
<dbReference type="AlphaFoldDB" id="A0A8T2TEF5"/>
<keyword evidence="2" id="KW-1185">Reference proteome</keyword>
<reference evidence="1" key="1">
    <citation type="submission" date="2021-08" db="EMBL/GenBank/DDBJ databases">
        <title>WGS assembly of Ceratopteris richardii.</title>
        <authorList>
            <person name="Marchant D.B."/>
            <person name="Chen G."/>
            <person name="Jenkins J."/>
            <person name="Shu S."/>
            <person name="Leebens-Mack J."/>
            <person name="Grimwood J."/>
            <person name="Schmutz J."/>
            <person name="Soltis P."/>
            <person name="Soltis D."/>
            <person name="Chen Z.-H."/>
        </authorList>
    </citation>
    <scope>NUCLEOTIDE SEQUENCE</scope>
    <source>
        <strain evidence="1">Whitten #5841</strain>
        <tissue evidence="1">Leaf</tissue>
    </source>
</reference>
<organism evidence="1 2">
    <name type="scientific">Ceratopteris richardii</name>
    <name type="common">Triangle waterfern</name>
    <dbReference type="NCBI Taxonomy" id="49495"/>
    <lineage>
        <taxon>Eukaryota</taxon>
        <taxon>Viridiplantae</taxon>
        <taxon>Streptophyta</taxon>
        <taxon>Embryophyta</taxon>
        <taxon>Tracheophyta</taxon>
        <taxon>Polypodiopsida</taxon>
        <taxon>Polypodiidae</taxon>
        <taxon>Polypodiales</taxon>
        <taxon>Pteridineae</taxon>
        <taxon>Pteridaceae</taxon>
        <taxon>Parkerioideae</taxon>
        <taxon>Ceratopteris</taxon>
    </lineage>
</organism>